<name>A0ABQ6B1Z7_9BRAD</name>
<dbReference type="EMBL" id="BSOW01000009">
    <property type="protein sequence ID" value="GLR86198.1"/>
    <property type="molecule type" value="Genomic_DNA"/>
</dbReference>
<reference evidence="2" key="1">
    <citation type="journal article" date="2019" name="Int. J. Syst. Evol. Microbiol.">
        <title>The Global Catalogue of Microorganisms (GCM) 10K type strain sequencing project: providing services to taxonomists for standard genome sequencing and annotation.</title>
        <authorList>
            <consortium name="The Broad Institute Genomics Platform"/>
            <consortium name="The Broad Institute Genome Sequencing Center for Infectious Disease"/>
            <person name="Wu L."/>
            <person name="Ma J."/>
        </authorList>
    </citation>
    <scope>NUCLEOTIDE SEQUENCE [LARGE SCALE GENOMIC DNA]</scope>
    <source>
        <strain evidence="2">NBRC 102520</strain>
    </source>
</reference>
<dbReference type="Proteomes" id="UP001156905">
    <property type="component" value="Unassembled WGS sequence"/>
</dbReference>
<gene>
    <name evidence="1" type="ORF">GCM10007857_29090</name>
</gene>
<protein>
    <submittedName>
        <fullName evidence="1">Uncharacterized protein</fullName>
    </submittedName>
</protein>
<organism evidence="1 2">
    <name type="scientific">Bradyrhizobium iriomotense</name>
    <dbReference type="NCBI Taxonomy" id="441950"/>
    <lineage>
        <taxon>Bacteria</taxon>
        <taxon>Pseudomonadati</taxon>
        <taxon>Pseudomonadota</taxon>
        <taxon>Alphaproteobacteria</taxon>
        <taxon>Hyphomicrobiales</taxon>
        <taxon>Nitrobacteraceae</taxon>
        <taxon>Bradyrhizobium</taxon>
    </lineage>
</organism>
<evidence type="ECO:0000313" key="1">
    <source>
        <dbReference type="EMBL" id="GLR86198.1"/>
    </source>
</evidence>
<comment type="caution">
    <text evidence="1">The sequence shown here is derived from an EMBL/GenBank/DDBJ whole genome shotgun (WGS) entry which is preliminary data.</text>
</comment>
<sequence length="72" mass="7565">MSALGHSGPSSDGLAYLTLLHPNSGHFAGARVVLVHALAGELPDSLVDAVEDAVARKDVVKPKAFERVLRPH</sequence>
<evidence type="ECO:0000313" key="2">
    <source>
        <dbReference type="Proteomes" id="UP001156905"/>
    </source>
</evidence>
<keyword evidence="2" id="KW-1185">Reference proteome</keyword>
<accession>A0ABQ6B1Z7</accession>
<proteinExistence type="predicted"/>